<feature type="region of interest" description="Disordered" evidence="2">
    <location>
        <begin position="1"/>
        <end position="22"/>
    </location>
</feature>
<accession>A0A498IH65</accession>
<organism evidence="3 4">
    <name type="scientific">Malus domestica</name>
    <name type="common">Apple</name>
    <name type="synonym">Pyrus malus</name>
    <dbReference type="NCBI Taxonomy" id="3750"/>
    <lineage>
        <taxon>Eukaryota</taxon>
        <taxon>Viridiplantae</taxon>
        <taxon>Streptophyta</taxon>
        <taxon>Embryophyta</taxon>
        <taxon>Tracheophyta</taxon>
        <taxon>Spermatophyta</taxon>
        <taxon>Magnoliopsida</taxon>
        <taxon>eudicotyledons</taxon>
        <taxon>Gunneridae</taxon>
        <taxon>Pentapetalae</taxon>
        <taxon>rosids</taxon>
        <taxon>fabids</taxon>
        <taxon>Rosales</taxon>
        <taxon>Rosaceae</taxon>
        <taxon>Amygdaloideae</taxon>
        <taxon>Maleae</taxon>
        <taxon>Malus</taxon>
    </lineage>
</organism>
<evidence type="ECO:0000256" key="2">
    <source>
        <dbReference type="SAM" id="MobiDB-lite"/>
    </source>
</evidence>
<proteinExistence type="inferred from homology"/>
<dbReference type="AlphaFoldDB" id="A0A498IH65"/>
<reference evidence="3 4" key="1">
    <citation type="submission" date="2018-10" db="EMBL/GenBank/DDBJ databases">
        <title>A high-quality apple genome assembly.</title>
        <authorList>
            <person name="Hu J."/>
        </authorList>
    </citation>
    <scope>NUCLEOTIDE SEQUENCE [LARGE SCALE GENOMIC DNA]</scope>
    <source>
        <strain evidence="4">cv. HFTH1</strain>
        <tissue evidence="3">Young leaf</tissue>
    </source>
</reference>
<dbReference type="Proteomes" id="UP000290289">
    <property type="component" value="Chromosome 12"/>
</dbReference>
<evidence type="ECO:0000256" key="1">
    <source>
        <dbReference type="ARBA" id="ARBA00009995"/>
    </source>
</evidence>
<dbReference type="PANTHER" id="PTHR11926:SF1392">
    <property type="entry name" value="GLYCOSYLTRANSFERASE"/>
    <property type="match status" value="1"/>
</dbReference>
<feature type="compositionally biased region" description="Polar residues" evidence="2">
    <location>
        <begin position="7"/>
        <end position="22"/>
    </location>
</feature>
<evidence type="ECO:0000313" key="3">
    <source>
        <dbReference type="EMBL" id="RXH81347.1"/>
    </source>
</evidence>
<protein>
    <submittedName>
        <fullName evidence="3">Uncharacterized protein</fullName>
    </submittedName>
</protein>
<dbReference type="SUPFAM" id="SSF53756">
    <property type="entry name" value="UDP-Glycosyltransferase/glycogen phosphorylase"/>
    <property type="match status" value="1"/>
</dbReference>
<comment type="similarity">
    <text evidence="1">Belongs to the UDP-glycosyltransferase family.</text>
</comment>
<name>A0A498IH65_MALDO</name>
<gene>
    <name evidence="3" type="ORF">DVH24_006172</name>
</gene>
<dbReference type="EMBL" id="RDQH01000338">
    <property type="protein sequence ID" value="RXH81347.1"/>
    <property type="molecule type" value="Genomic_DNA"/>
</dbReference>
<comment type="caution">
    <text evidence="3">The sequence shown here is derived from an EMBL/GenBank/DDBJ whole genome shotgun (WGS) entry which is preliminary data.</text>
</comment>
<dbReference type="PANTHER" id="PTHR11926">
    <property type="entry name" value="GLUCOSYL/GLUCURONOSYL TRANSFERASES"/>
    <property type="match status" value="1"/>
</dbReference>
<dbReference type="Gene3D" id="3.40.50.2000">
    <property type="entry name" value="Glycogen Phosphorylase B"/>
    <property type="match status" value="1"/>
</dbReference>
<dbReference type="GO" id="GO:0080044">
    <property type="term" value="F:quercetin 7-O-glucosyltransferase activity"/>
    <property type="evidence" value="ECO:0007669"/>
    <property type="project" value="TreeGrafter"/>
</dbReference>
<evidence type="ECO:0000313" key="4">
    <source>
        <dbReference type="Proteomes" id="UP000290289"/>
    </source>
</evidence>
<keyword evidence="4" id="KW-1185">Reference proteome</keyword>
<sequence length="106" mass="11404">MKKGRHSNNAMTTTPGLGSMEVQQSESAAHVLLLPFPAQGHIASMLSFAQLLCHACIHVTLLSTEHNHCLLTQRRALSAHFPTLHFESIPDGLPLTPPPPGAPFPP</sequence>
<dbReference type="GO" id="GO:0080043">
    <property type="term" value="F:quercetin 3-O-glucosyltransferase activity"/>
    <property type="evidence" value="ECO:0007669"/>
    <property type="project" value="TreeGrafter"/>
</dbReference>